<dbReference type="eggNOG" id="KOG1366">
    <property type="taxonomic scope" value="Eukaryota"/>
</dbReference>
<dbReference type="OMA" id="ADDKNWI"/>
<dbReference type="Pfam" id="PF07678">
    <property type="entry name" value="TED_complement"/>
    <property type="match status" value="1"/>
</dbReference>
<dbReference type="SMART" id="SM01419">
    <property type="entry name" value="Thiol-ester_cl"/>
    <property type="match status" value="1"/>
</dbReference>
<dbReference type="FunCoup" id="T1FTY7">
    <property type="interactions" value="200"/>
</dbReference>
<dbReference type="GO" id="GO:0005615">
    <property type="term" value="C:extracellular space"/>
    <property type="evidence" value="ECO:0007669"/>
    <property type="project" value="InterPro"/>
</dbReference>
<dbReference type="GO" id="GO:0004866">
    <property type="term" value="F:endopeptidase inhibitor activity"/>
    <property type="evidence" value="ECO:0007669"/>
    <property type="project" value="InterPro"/>
</dbReference>
<dbReference type="InterPro" id="IPR011626">
    <property type="entry name" value="Alpha-macroglobulin_TED"/>
</dbReference>
<accession>T1FTY7</accession>
<keyword evidence="1" id="KW-0732">Signal</keyword>
<dbReference type="EMBL" id="AMQM01005217">
    <property type="status" value="NOT_ANNOTATED_CDS"/>
    <property type="molecule type" value="Genomic_DNA"/>
</dbReference>
<feature type="region of interest" description="Disordered" evidence="4">
    <location>
        <begin position="574"/>
        <end position="593"/>
    </location>
</feature>
<reference evidence="10" key="1">
    <citation type="submission" date="2012-12" db="EMBL/GenBank/DDBJ databases">
        <authorList>
            <person name="Hellsten U."/>
            <person name="Grimwood J."/>
            <person name="Chapman J.A."/>
            <person name="Shapiro H."/>
            <person name="Aerts A."/>
            <person name="Otillar R.P."/>
            <person name="Terry A.Y."/>
            <person name="Boore J.L."/>
            <person name="Simakov O."/>
            <person name="Marletaz F."/>
            <person name="Cho S.-J."/>
            <person name="Edsinger-Gonzales E."/>
            <person name="Havlak P."/>
            <person name="Kuo D.-H."/>
            <person name="Larsson T."/>
            <person name="Lv J."/>
            <person name="Arendt D."/>
            <person name="Savage R."/>
            <person name="Osoegawa K."/>
            <person name="de Jong P."/>
            <person name="Lindberg D.R."/>
            <person name="Seaver E.C."/>
            <person name="Weisblat D.A."/>
            <person name="Putnam N.H."/>
            <person name="Grigoriev I.V."/>
            <person name="Rokhsar D.S."/>
        </authorList>
    </citation>
    <scope>NUCLEOTIDE SEQUENCE</scope>
</reference>
<dbReference type="Gene3D" id="2.20.130.20">
    <property type="match status" value="1"/>
</dbReference>
<evidence type="ECO:0000256" key="1">
    <source>
        <dbReference type="ARBA" id="ARBA00022729"/>
    </source>
</evidence>
<evidence type="ECO:0008006" key="11">
    <source>
        <dbReference type="Google" id="ProtNLM"/>
    </source>
</evidence>
<dbReference type="InterPro" id="IPR041555">
    <property type="entry name" value="MG3"/>
</dbReference>
<dbReference type="InterPro" id="IPR047565">
    <property type="entry name" value="Alpha-macroglob_thiol-ester_cl"/>
</dbReference>
<keyword evidence="10" id="KW-1185">Reference proteome</keyword>
<dbReference type="Gene3D" id="2.60.40.1930">
    <property type="match status" value="2"/>
</dbReference>
<keyword evidence="3" id="KW-1015">Disulfide bond</keyword>
<dbReference type="Pfam" id="PF07703">
    <property type="entry name" value="A2M_BRD"/>
    <property type="match status" value="1"/>
</dbReference>
<dbReference type="SMART" id="SM01360">
    <property type="entry name" value="A2M"/>
    <property type="match status" value="1"/>
</dbReference>
<evidence type="ECO:0000313" key="9">
    <source>
        <dbReference type="EnsemblMetazoa" id="HelroP192438"/>
    </source>
</evidence>
<reference evidence="8 10" key="2">
    <citation type="journal article" date="2013" name="Nature">
        <title>Insights into bilaterian evolution from three spiralian genomes.</title>
        <authorList>
            <person name="Simakov O."/>
            <person name="Marletaz F."/>
            <person name="Cho S.J."/>
            <person name="Edsinger-Gonzales E."/>
            <person name="Havlak P."/>
            <person name="Hellsten U."/>
            <person name="Kuo D.H."/>
            <person name="Larsson T."/>
            <person name="Lv J."/>
            <person name="Arendt D."/>
            <person name="Savage R."/>
            <person name="Osoegawa K."/>
            <person name="de Jong P."/>
            <person name="Grimwood J."/>
            <person name="Chapman J.A."/>
            <person name="Shapiro H."/>
            <person name="Aerts A."/>
            <person name="Otillar R.P."/>
            <person name="Terry A.Y."/>
            <person name="Boore J.L."/>
            <person name="Grigoriev I.V."/>
            <person name="Lindberg D.R."/>
            <person name="Seaver E.C."/>
            <person name="Weisblat D.A."/>
            <person name="Putnam N.H."/>
            <person name="Rokhsar D.S."/>
        </authorList>
    </citation>
    <scope>NUCLEOTIDE SEQUENCE</scope>
</reference>
<dbReference type="Gene3D" id="2.60.40.690">
    <property type="entry name" value="Alpha-macroglobulin, receptor-binding domain"/>
    <property type="match status" value="1"/>
</dbReference>
<evidence type="ECO:0000259" key="5">
    <source>
        <dbReference type="SMART" id="SM01359"/>
    </source>
</evidence>
<feature type="compositionally biased region" description="Low complexity" evidence="4">
    <location>
        <begin position="579"/>
        <end position="588"/>
    </location>
</feature>
<dbReference type="STRING" id="6412.T1FTY7"/>
<dbReference type="Gene3D" id="2.60.40.10">
    <property type="entry name" value="Immunoglobulins"/>
    <property type="match status" value="1"/>
</dbReference>
<evidence type="ECO:0000313" key="10">
    <source>
        <dbReference type="Proteomes" id="UP000015101"/>
    </source>
</evidence>
<dbReference type="InterPro" id="IPR008930">
    <property type="entry name" value="Terpenoid_cyclase/PrenylTrfase"/>
</dbReference>
<dbReference type="EnsemblMetazoa" id="HelroT192438">
    <property type="protein sequence ID" value="HelroP192438"/>
    <property type="gene ID" value="HelroG192438"/>
</dbReference>
<dbReference type="SMART" id="SM01361">
    <property type="entry name" value="A2M_recep"/>
    <property type="match status" value="1"/>
</dbReference>
<organism evidence="9 10">
    <name type="scientific">Helobdella robusta</name>
    <name type="common">Californian leech</name>
    <dbReference type="NCBI Taxonomy" id="6412"/>
    <lineage>
        <taxon>Eukaryota</taxon>
        <taxon>Metazoa</taxon>
        <taxon>Spiralia</taxon>
        <taxon>Lophotrochozoa</taxon>
        <taxon>Annelida</taxon>
        <taxon>Clitellata</taxon>
        <taxon>Hirudinea</taxon>
        <taxon>Rhynchobdellida</taxon>
        <taxon>Glossiphoniidae</taxon>
        <taxon>Helobdella</taxon>
    </lineage>
</organism>
<dbReference type="EMBL" id="KB096864">
    <property type="protein sequence ID" value="ESO00830.1"/>
    <property type="molecule type" value="Genomic_DNA"/>
</dbReference>
<dbReference type="InterPro" id="IPR050473">
    <property type="entry name" value="A2M/Complement_sys"/>
</dbReference>
<evidence type="ECO:0000259" key="7">
    <source>
        <dbReference type="SMART" id="SM01361"/>
    </source>
</evidence>
<feature type="domain" description="Alpha-macroglobulin receptor-binding" evidence="7">
    <location>
        <begin position="1198"/>
        <end position="1287"/>
    </location>
</feature>
<sequence length="1288" mass="141713">MNKNANETYFDKGVVSGQLKLSDITPLGDWMIEAISQGLTETKTIQVAEYVLPKFEVKVILPPYFHLIEQFPSKQDNLLITITAIYTYGKPVKGSAMVSLELESYYAEGKPRITKNLMVGCAFGEFILFGNLTDGKADLKMTVAELSSLAPQPPQSWFTLDNQVLNVSVDVTETATGIVLSGVGSVEIVSQRYLVKFLDVTPKNFKPGFKYFAYVQLTQKDESEPKLADIQDASGNFKNLTVKITLTNTIPAPTPVMEDINDNEVVLAIKPKIFRPFIEQGSTTTHVEIKNVSLTQNGFVLFSVETEALTTSISLEVSFYDSLSNTTSIGYTSANNFQSRDGKLIQISLIDPNQVVKSSQTLRFHVNSSEPIKSFQYQLLGKGGIQYSNVLSTNSAKKLHTLSVKITAELASLLAPEARVVVFYVTTTGELVADSLALSVVDYFSNKVSLSFSKNSTEPGKAVVLRVNSSPHSYVSLLAVDQSVLLLSSIQNEINRQIVFNDLGKYAHGDGYVAPDLWFRRMWCPIWLGGVSTQSLLENAGLFVLTNYFIKEQDRFIFFRDRPMMRMMMAKGQPEVLDSSPSSSSTSPKPRKDFPETWIWSDVVSDDDGKISIKYTVPDTITSWVATAFATSDTAGLGVFDNPAKVTIFNYLDQDVDASVSLPKSSYYKVSECAKNVVSNVSTYPVVKIVKVKKNDVATLYFWIVPTALGQVSIQVKATTPLAGDAVIMNLLVKPEGAAQSYSTSSLIRMPSNDPSKLTFDVTLPPANILVEGSVVIEATVIGDILGTSIKNLDGLLQMPYGCGEQNLLTMAPDVYILIYLTLSNQLTSEIENKAKGFILQGYQKELTYQRFDGSFSAFGNSDPAGSIWLSSMVIKVFRQAHDYIPIDDAKIAQTLNFIIPLQAADGSFAEPPLGRVIHTDMQGGSGSGVALTAYVLIALLHNKNVPLSGSTTLQASIQLAVTYLEGKYSSLATNSYALSIIAYAFYLSGSSHLDSVLMLLDQTSVSEENYDRRLRSLCIPTRPQSSTIETAAYVPGVYANRGDLSRSPPVAKWLIKQRNSNGGFSSTQDTVLGLEALAMFARMVNPQPSSSSAGLSVYVTQDGDNEYFNFTTITRFNALLLQSTQMNVKYNVKLAYDDKKITQKLSVENNDNRLTLKICIRFEHSVGQPLIQIIIKKNLARRKIQENPNSWTGNGSSGMVLTEVNMLTGYVPIDGYVENLQTQIGAGFKRAEFNKGQLAIYLDELTKKEICFKVSMTANQIVNGVKAALVKTYRYYEPKNTCSPTYE</sequence>
<evidence type="ECO:0000313" key="8">
    <source>
        <dbReference type="EMBL" id="ESO00830.1"/>
    </source>
</evidence>
<dbReference type="SMART" id="SM01359">
    <property type="entry name" value="A2M_N_2"/>
    <property type="match status" value="1"/>
</dbReference>
<dbReference type="InParanoid" id="T1FTY7"/>
<dbReference type="Gene3D" id="2.60.120.1540">
    <property type="match status" value="1"/>
</dbReference>
<dbReference type="GeneID" id="20212284"/>
<dbReference type="InterPro" id="IPR036595">
    <property type="entry name" value="A-macroglobulin_rcpt-bd_sf"/>
</dbReference>
<dbReference type="HOGENOM" id="CLU_001634_0_1_1"/>
<dbReference type="RefSeq" id="XP_009021001.1">
    <property type="nucleotide sequence ID" value="XM_009022753.1"/>
</dbReference>
<dbReference type="Gene3D" id="2.60.40.1940">
    <property type="match status" value="1"/>
</dbReference>
<dbReference type="Pfam" id="PF00207">
    <property type="entry name" value="A2M"/>
    <property type="match status" value="1"/>
</dbReference>
<feature type="domain" description="Alpha-2-macroglobulin" evidence="6">
    <location>
        <begin position="597"/>
        <end position="662"/>
    </location>
</feature>
<dbReference type="CTD" id="20212284"/>
<dbReference type="PROSITE" id="PS00477">
    <property type="entry name" value="ALPHA_2_MACROGLOBULIN"/>
    <property type="match status" value="1"/>
</dbReference>
<dbReference type="InterPro" id="IPR011625">
    <property type="entry name" value="A2M_N_BRD"/>
</dbReference>
<dbReference type="InterPro" id="IPR013783">
    <property type="entry name" value="Ig-like_fold"/>
</dbReference>
<dbReference type="Pfam" id="PF17791">
    <property type="entry name" value="MG3"/>
    <property type="match status" value="1"/>
</dbReference>
<gene>
    <name evidence="9" type="primary">20212284</name>
    <name evidence="8" type="ORF">HELRODRAFT_192438</name>
</gene>
<feature type="domain" description="Alpha-2-macroglobulin bait region" evidence="5">
    <location>
        <begin position="345"/>
        <end position="487"/>
    </location>
</feature>
<dbReference type="InterPro" id="IPR019742">
    <property type="entry name" value="MacrogloblnA2_CS"/>
</dbReference>
<dbReference type="Gene3D" id="6.20.50.160">
    <property type="match status" value="1"/>
</dbReference>
<evidence type="ECO:0000256" key="2">
    <source>
        <dbReference type="ARBA" id="ARBA00022966"/>
    </source>
</evidence>
<dbReference type="SUPFAM" id="SSF48239">
    <property type="entry name" value="Terpenoid cyclases/Protein prenyltransferases"/>
    <property type="match status" value="1"/>
</dbReference>
<dbReference type="SUPFAM" id="SSF49410">
    <property type="entry name" value="Alpha-macroglobulin receptor domain"/>
    <property type="match status" value="1"/>
</dbReference>
<dbReference type="Gene3D" id="1.50.10.20">
    <property type="match status" value="1"/>
</dbReference>
<dbReference type="Pfam" id="PF07677">
    <property type="entry name" value="A2M_recep"/>
    <property type="match status" value="1"/>
</dbReference>
<dbReference type="Proteomes" id="UP000015101">
    <property type="component" value="Unassembled WGS sequence"/>
</dbReference>
<dbReference type="InterPro" id="IPR001599">
    <property type="entry name" value="Macroglobln_a2"/>
</dbReference>
<evidence type="ECO:0000256" key="3">
    <source>
        <dbReference type="ARBA" id="ARBA00023157"/>
    </source>
</evidence>
<evidence type="ECO:0000256" key="4">
    <source>
        <dbReference type="SAM" id="MobiDB-lite"/>
    </source>
</evidence>
<evidence type="ECO:0000259" key="6">
    <source>
        <dbReference type="SMART" id="SM01360"/>
    </source>
</evidence>
<dbReference type="PANTHER" id="PTHR11412:SF136">
    <property type="entry name" value="CD109 ANTIGEN"/>
    <property type="match status" value="1"/>
</dbReference>
<keyword evidence="2" id="KW-0882">Thioester bond</keyword>
<reference evidence="9" key="3">
    <citation type="submission" date="2015-06" db="UniProtKB">
        <authorList>
            <consortium name="EnsemblMetazoa"/>
        </authorList>
    </citation>
    <scope>IDENTIFICATION</scope>
</reference>
<dbReference type="PANTHER" id="PTHR11412">
    <property type="entry name" value="MACROGLOBULIN / COMPLEMENT"/>
    <property type="match status" value="1"/>
</dbReference>
<dbReference type="OrthoDB" id="9998011at2759"/>
<proteinExistence type="predicted"/>
<dbReference type="KEGG" id="hro:HELRODRAFT_192438"/>
<protein>
    <recommendedName>
        <fullName evidence="11">CD109 antigen</fullName>
    </recommendedName>
</protein>
<name>T1FTY7_HELRO</name>
<dbReference type="InterPro" id="IPR009048">
    <property type="entry name" value="A-macroglobulin_rcpt-bd"/>
</dbReference>